<gene>
    <name evidence="1" type="ORF">ARMGADRAFT_1036496</name>
</gene>
<keyword evidence="2" id="KW-1185">Reference proteome</keyword>
<dbReference type="InParanoid" id="A0A2H3CQ68"/>
<dbReference type="AlphaFoldDB" id="A0A2H3CQ68"/>
<accession>A0A2H3CQ68</accession>
<protein>
    <submittedName>
        <fullName evidence="1">Uncharacterized protein</fullName>
    </submittedName>
</protein>
<name>A0A2H3CQ68_ARMGA</name>
<proteinExistence type="predicted"/>
<evidence type="ECO:0000313" key="2">
    <source>
        <dbReference type="Proteomes" id="UP000217790"/>
    </source>
</evidence>
<organism evidence="1 2">
    <name type="scientific">Armillaria gallica</name>
    <name type="common">Bulbous honey fungus</name>
    <name type="synonym">Armillaria bulbosa</name>
    <dbReference type="NCBI Taxonomy" id="47427"/>
    <lineage>
        <taxon>Eukaryota</taxon>
        <taxon>Fungi</taxon>
        <taxon>Dikarya</taxon>
        <taxon>Basidiomycota</taxon>
        <taxon>Agaricomycotina</taxon>
        <taxon>Agaricomycetes</taxon>
        <taxon>Agaricomycetidae</taxon>
        <taxon>Agaricales</taxon>
        <taxon>Marasmiineae</taxon>
        <taxon>Physalacriaceae</taxon>
        <taxon>Armillaria</taxon>
    </lineage>
</organism>
<dbReference type="EMBL" id="KZ293692">
    <property type="protein sequence ID" value="PBK85201.1"/>
    <property type="molecule type" value="Genomic_DNA"/>
</dbReference>
<evidence type="ECO:0000313" key="1">
    <source>
        <dbReference type="EMBL" id="PBK85201.1"/>
    </source>
</evidence>
<dbReference type="Proteomes" id="UP000217790">
    <property type="component" value="Unassembled WGS sequence"/>
</dbReference>
<sequence length="256" mass="28204">MALEREFDREGEDMGTHQQEYPVNEWVRVRLLGITASKMEHQWNNEIRKVQIVTMVRTVTNYGTMAIDQITSQIIIFWPTTRHLLPPFLVYFKLQVLEQEKERLTDLDPHRTASSASGQWSMRTLDGLAGAHHRDKLPGFLAQQESTLLATKCILDPLDGDIIGWGHTIDGAWDAEHKWGCIFPAVGKLRRWYSKSSPTGVAEMMGPGEMTKGGAAAALCDGIVGAVTTAGAGVAGAMEVLGDVLDMKDAIRAVAC</sequence>
<reference evidence="2" key="1">
    <citation type="journal article" date="2017" name="Nat. Ecol. Evol.">
        <title>Genome expansion and lineage-specific genetic innovations in the forest pathogenic fungi Armillaria.</title>
        <authorList>
            <person name="Sipos G."/>
            <person name="Prasanna A.N."/>
            <person name="Walter M.C."/>
            <person name="O'Connor E."/>
            <person name="Balint B."/>
            <person name="Krizsan K."/>
            <person name="Kiss B."/>
            <person name="Hess J."/>
            <person name="Varga T."/>
            <person name="Slot J."/>
            <person name="Riley R."/>
            <person name="Boka B."/>
            <person name="Rigling D."/>
            <person name="Barry K."/>
            <person name="Lee J."/>
            <person name="Mihaltcheva S."/>
            <person name="LaButti K."/>
            <person name="Lipzen A."/>
            <person name="Waldron R."/>
            <person name="Moloney N.M."/>
            <person name="Sperisen C."/>
            <person name="Kredics L."/>
            <person name="Vagvoelgyi C."/>
            <person name="Patrignani A."/>
            <person name="Fitzpatrick D."/>
            <person name="Nagy I."/>
            <person name="Doyle S."/>
            <person name="Anderson J.B."/>
            <person name="Grigoriev I.V."/>
            <person name="Gueldener U."/>
            <person name="Muensterkoetter M."/>
            <person name="Nagy L.G."/>
        </authorList>
    </citation>
    <scope>NUCLEOTIDE SEQUENCE [LARGE SCALE GENOMIC DNA]</scope>
    <source>
        <strain evidence="2">Ar21-2</strain>
    </source>
</reference>